<dbReference type="Proteomes" id="UP001055219">
    <property type="component" value="Unassembled WGS sequence"/>
</dbReference>
<reference evidence="1" key="1">
    <citation type="journal article" date="2021" name="J Fungi (Basel)">
        <title>Genomic and Metabolomic Analyses of the Marine Fungus Emericellopsis cladophorae: Insights into Saltwater Adaptability Mechanisms and Its Biosynthetic Potential.</title>
        <authorList>
            <person name="Goncalves M.F.M."/>
            <person name="Hilario S."/>
            <person name="Van de Peer Y."/>
            <person name="Esteves A.C."/>
            <person name="Alves A."/>
        </authorList>
    </citation>
    <scope>NUCLEOTIDE SEQUENCE</scope>
    <source>
        <strain evidence="1">MUM 19.33</strain>
    </source>
</reference>
<dbReference type="InterPro" id="IPR005197">
    <property type="entry name" value="Glyco_hydro_71"/>
</dbReference>
<dbReference type="GO" id="GO:0051118">
    <property type="term" value="F:glucan endo-1,3-alpha-glucosidase activity"/>
    <property type="evidence" value="ECO:0007669"/>
    <property type="project" value="InterPro"/>
</dbReference>
<gene>
    <name evidence="1" type="ORF">J7T54_005587</name>
</gene>
<dbReference type="RefSeq" id="XP_051364414.1">
    <property type="nucleotide sequence ID" value="XM_051504022.1"/>
</dbReference>
<dbReference type="AlphaFoldDB" id="A0A9P9Y5D9"/>
<name>A0A9P9Y5D9_9HYPO</name>
<proteinExistence type="predicted"/>
<comment type="caution">
    <text evidence="1">The sequence shown here is derived from an EMBL/GenBank/DDBJ whole genome shotgun (WGS) entry which is preliminary data.</text>
</comment>
<sequence length="148" mass="16094">MAARQVFAHYMVGLTDGQSQDQWTSDICAAKNLGIDSFAVNMTGPTDTWTLPQLRNAYRAAEPIGGFTLFPSFDMPCCGDWGVQAVIDIINEFKVSSAHTVAGDKPMVSTFGGPACAMYISAYQMYFDSSKDHPKRPTPCQTADPVEP</sequence>
<organism evidence="1 2">
    <name type="scientific">Emericellopsis cladophorae</name>
    <dbReference type="NCBI Taxonomy" id="2686198"/>
    <lineage>
        <taxon>Eukaryota</taxon>
        <taxon>Fungi</taxon>
        <taxon>Dikarya</taxon>
        <taxon>Ascomycota</taxon>
        <taxon>Pezizomycotina</taxon>
        <taxon>Sordariomycetes</taxon>
        <taxon>Hypocreomycetidae</taxon>
        <taxon>Hypocreales</taxon>
        <taxon>Bionectriaceae</taxon>
        <taxon>Emericellopsis</taxon>
    </lineage>
</organism>
<protein>
    <submittedName>
        <fullName evidence="1">Glycoside hydrolase</fullName>
    </submittedName>
</protein>
<dbReference type="EMBL" id="JAGIXG020000007">
    <property type="protein sequence ID" value="KAI6783558.1"/>
    <property type="molecule type" value="Genomic_DNA"/>
</dbReference>
<evidence type="ECO:0000313" key="2">
    <source>
        <dbReference type="Proteomes" id="UP001055219"/>
    </source>
</evidence>
<keyword evidence="1" id="KW-0378">Hydrolase</keyword>
<dbReference type="GeneID" id="75832070"/>
<evidence type="ECO:0000313" key="1">
    <source>
        <dbReference type="EMBL" id="KAI6783558.1"/>
    </source>
</evidence>
<dbReference type="Pfam" id="PF03659">
    <property type="entry name" value="Glyco_hydro_71"/>
    <property type="match status" value="1"/>
</dbReference>
<dbReference type="OrthoDB" id="1046782at2759"/>
<accession>A0A9P9Y5D9</accession>
<keyword evidence="2" id="KW-1185">Reference proteome</keyword>
<reference evidence="1" key="2">
    <citation type="submission" date="2022-07" db="EMBL/GenBank/DDBJ databases">
        <authorList>
            <person name="Goncalves M.F.M."/>
            <person name="Hilario S."/>
            <person name="Van De Peer Y."/>
            <person name="Esteves A.C."/>
            <person name="Alves A."/>
        </authorList>
    </citation>
    <scope>NUCLEOTIDE SEQUENCE</scope>
    <source>
        <strain evidence="1">MUM 19.33</strain>
    </source>
</reference>